<evidence type="ECO:0000313" key="1">
    <source>
        <dbReference type="EMBL" id="KRX23182.1"/>
    </source>
</evidence>
<dbReference type="AlphaFoldDB" id="A0A0V0S8X7"/>
<keyword evidence="2" id="KW-1185">Reference proteome</keyword>
<dbReference type="Proteomes" id="UP000054630">
    <property type="component" value="Unassembled WGS sequence"/>
</dbReference>
<reference evidence="1 2" key="1">
    <citation type="submission" date="2015-01" db="EMBL/GenBank/DDBJ databases">
        <title>Evolution of Trichinella species and genotypes.</title>
        <authorList>
            <person name="Korhonen P.K."/>
            <person name="Edoardo P."/>
            <person name="Giuseppe L.R."/>
            <person name="Gasser R.B."/>
        </authorList>
    </citation>
    <scope>NUCLEOTIDE SEQUENCE [LARGE SCALE GENOMIC DNA]</scope>
    <source>
        <strain evidence="1">ISS37</strain>
    </source>
</reference>
<accession>A0A0V0S8X7</accession>
<name>A0A0V0S8X7_9BILA</name>
<protein>
    <submittedName>
        <fullName evidence="1">Uncharacterized protein</fullName>
    </submittedName>
</protein>
<sequence>MKWPEGLFDHRSTVEAVSSSEERAIGQADPIMRQFVLLGYNSKILEAVPGKICNFNFILPEEERLSLLAHLGVASVQRRTNITACCWPILCSR</sequence>
<gene>
    <name evidence="1" type="ORF">T07_10105</name>
</gene>
<dbReference type="EMBL" id="JYDL01000026">
    <property type="protein sequence ID" value="KRX23182.1"/>
    <property type="molecule type" value="Genomic_DNA"/>
</dbReference>
<organism evidence="1 2">
    <name type="scientific">Trichinella nelsoni</name>
    <dbReference type="NCBI Taxonomy" id="6336"/>
    <lineage>
        <taxon>Eukaryota</taxon>
        <taxon>Metazoa</taxon>
        <taxon>Ecdysozoa</taxon>
        <taxon>Nematoda</taxon>
        <taxon>Enoplea</taxon>
        <taxon>Dorylaimia</taxon>
        <taxon>Trichinellida</taxon>
        <taxon>Trichinellidae</taxon>
        <taxon>Trichinella</taxon>
    </lineage>
</organism>
<comment type="caution">
    <text evidence="1">The sequence shown here is derived from an EMBL/GenBank/DDBJ whole genome shotgun (WGS) entry which is preliminary data.</text>
</comment>
<evidence type="ECO:0000313" key="2">
    <source>
        <dbReference type="Proteomes" id="UP000054630"/>
    </source>
</evidence>
<proteinExistence type="predicted"/>